<dbReference type="AlphaFoldDB" id="A0A146JXP3"/>
<protein>
    <recommendedName>
        <fullName evidence="4">Transmembrane protein</fullName>
    </recommendedName>
</protein>
<dbReference type="EMBL" id="GDID01007106">
    <property type="protein sequence ID" value="JAP89500.1"/>
    <property type="molecule type" value="Transcribed_RNA"/>
</dbReference>
<proteinExistence type="predicted"/>
<evidence type="ECO:0000256" key="2">
    <source>
        <dbReference type="SAM" id="Phobius"/>
    </source>
</evidence>
<feature type="transmembrane region" description="Helical" evidence="2">
    <location>
        <begin position="45"/>
        <end position="63"/>
    </location>
</feature>
<keyword evidence="2" id="KW-0812">Transmembrane</keyword>
<keyword evidence="2" id="KW-0472">Membrane</keyword>
<accession>A0A146JXP3</accession>
<gene>
    <name evidence="3" type="ORF">TPC1_31005</name>
</gene>
<keyword evidence="1" id="KW-0175">Coiled coil</keyword>
<reference evidence="3" key="1">
    <citation type="submission" date="2015-07" db="EMBL/GenBank/DDBJ databases">
        <title>Adaptation to a free-living lifestyle via gene acquisitions in the diplomonad Trepomonas sp. PC1.</title>
        <authorList>
            <person name="Xu F."/>
            <person name="Jerlstrom-Hultqvist J."/>
            <person name="Kolisko M."/>
            <person name="Simpson A.G.B."/>
            <person name="Roger A.J."/>
            <person name="Svard S.G."/>
            <person name="Andersson J.O."/>
        </authorList>
    </citation>
    <scope>NUCLEOTIDE SEQUENCE</scope>
    <source>
        <strain evidence="3">PC1</strain>
    </source>
</reference>
<feature type="transmembrane region" description="Helical" evidence="2">
    <location>
        <begin position="6"/>
        <end position="24"/>
    </location>
</feature>
<feature type="coiled-coil region" evidence="1">
    <location>
        <begin position="163"/>
        <end position="360"/>
    </location>
</feature>
<feature type="non-terminal residue" evidence="3">
    <location>
        <position position="384"/>
    </location>
</feature>
<evidence type="ECO:0000256" key="1">
    <source>
        <dbReference type="SAM" id="Coils"/>
    </source>
</evidence>
<organism evidence="3">
    <name type="scientific">Trepomonas sp. PC1</name>
    <dbReference type="NCBI Taxonomy" id="1076344"/>
    <lineage>
        <taxon>Eukaryota</taxon>
        <taxon>Metamonada</taxon>
        <taxon>Diplomonadida</taxon>
        <taxon>Hexamitidae</taxon>
        <taxon>Hexamitinae</taxon>
        <taxon>Trepomonas</taxon>
    </lineage>
</organism>
<evidence type="ECO:0000313" key="3">
    <source>
        <dbReference type="EMBL" id="JAP89500.1"/>
    </source>
</evidence>
<sequence length="384" mass="46069">MLLLFMYQLFVLLIFINDILYCHYNRQFSCLKPITIQQFYYFLHWCEYLRFFFICTQFITLMLNSDNFSIGKDIVGSQIELTKYQIQSNMIMFKDLDQLTMSKDDQIYFLQNQLDLMNQKIYSANKTKLGNSMRQKQDQQELQNVLKLNIELQNKIVVQDKLIKQQTSENSKLQQQIIDNQKQVQLYEEEIVVFQNQVKKLQTEQAQVQNMLEQQDNKHKLQLQQQSSDSEFKSKQILQEQKQNEEALAQQRDQIKKLQSENINLKTENAKLATQSDDFLEQQQKLINLVTNNYEQQLKQLHQTLQKYQGELFDEKSKNQNFEIEKKQQQYQKSDLEAENQRLKSEIIQKNEQITAFKHKNDLDNLKIIEMENQLKKIELIRGI</sequence>
<name>A0A146JXP3_9EUKA</name>
<keyword evidence="2" id="KW-1133">Transmembrane helix</keyword>
<evidence type="ECO:0008006" key="4">
    <source>
        <dbReference type="Google" id="ProtNLM"/>
    </source>
</evidence>